<dbReference type="GO" id="GO:0004519">
    <property type="term" value="F:endonuclease activity"/>
    <property type="evidence" value="ECO:0007669"/>
    <property type="project" value="UniProtKB-KW"/>
</dbReference>
<dbReference type="Pfam" id="PF03372">
    <property type="entry name" value="Exo_endo_phos"/>
    <property type="match status" value="1"/>
</dbReference>
<proteinExistence type="predicted"/>
<evidence type="ECO:0000313" key="3">
    <source>
        <dbReference type="EMBL" id="GES87255.1"/>
    </source>
</evidence>
<dbReference type="SUPFAM" id="SSF56219">
    <property type="entry name" value="DNase I-like"/>
    <property type="match status" value="1"/>
</dbReference>
<dbReference type="Gene3D" id="3.60.10.10">
    <property type="entry name" value="Endonuclease/exonuclease/phosphatase"/>
    <property type="match status" value="1"/>
</dbReference>
<feature type="domain" description="Endonuclease/exonuclease/phosphatase" evidence="2">
    <location>
        <begin position="105"/>
        <end position="361"/>
    </location>
</feature>
<dbReference type="Proteomes" id="UP000615446">
    <property type="component" value="Unassembled WGS sequence"/>
</dbReference>
<dbReference type="InterPro" id="IPR005135">
    <property type="entry name" value="Endo/exonuclease/phosphatase"/>
</dbReference>
<protein>
    <submittedName>
        <fullName evidence="3">Endonuclease/exonuclease/phosphatase</fullName>
    </submittedName>
</protein>
<dbReference type="AlphaFoldDB" id="A0A8H3LK75"/>
<keyword evidence="3" id="KW-0269">Exonuclease</keyword>
<evidence type="ECO:0000259" key="2">
    <source>
        <dbReference type="Pfam" id="PF03372"/>
    </source>
</evidence>
<organism evidence="3 4">
    <name type="scientific">Rhizophagus clarus</name>
    <dbReference type="NCBI Taxonomy" id="94130"/>
    <lineage>
        <taxon>Eukaryota</taxon>
        <taxon>Fungi</taxon>
        <taxon>Fungi incertae sedis</taxon>
        <taxon>Mucoromycota</taxon>
        <taxon>Glomeromycotina</taxon>
        <taxon>Glomeromycetes</taxon>
        <taxon>Glomerales</taxon>
        <taxon>Glomeraceae</taxon>
        <taxon>Rhizophagus</taxon>
    </lineage>
</organism>
<keyword evidence="3" id="KW-0255">Endonuclease</keyword>
<reference evidence="3" key="1">
    <citation type="submission" date="2019-10" db="EMBL/GenBank/DDBJ databases">
        <title>Conservation and host-specific expression of non-tandemly repeated heterogenous ribosome RNA gene in arbuscular mycorrhizal fungi.</title>
        <authorList>
            <person name="Maeda T."/>
            <person name="Kobayashi Y."/>
            <person name="Nakagawa T."/>
            <person name="Ezawa T."/>
            <person name="Yamaguchi K."/>
            <person name="Bino T."/>
            <person name="Nishimoto Y."/>
            <person name="Shigenobu S."/>
            <person name="Kawaguchi M."/>
        </authorList>
    </citation>
    <scope>NUCLEOTIDE SEQUENCE</scope>
    <source>
        <strain evidence="3">HR1</strain>
    </source>
</reference>
<dbReference type="EMBL" id="BLAL01000165">
    <property type="protein sequence ID" value="GES87255.1"/>
    <property type="molecule type" value="Genomic_DNA"/>
</dbReference>
<comment type="caution">
    <text evidence="3">The sequence shown here is derived from an EMBL/GenBank/DDBJ whole genome shotgun (WGS) entry which is preliminary data.</text>
</comment>
<evidence type="ECO:0000313" key="4">
    <source>
        <dbReference type="Proteomes" id="UP000615446"/>
    </source>
</evidence>
<evidence type="ECO:0000256" key="1">
    <source>
        <dbReference type="SAM" id="MobiDB-lite"/>
    </source>
</evidence>
<keyword evidence="3" id="KW-0540">Nuclease</keyword>
<dbReference type="InterPro" id="IPR036691">
    <property type="entry name" value="Endo/exonu/phosph_ase_sf"/>
</dbReference>
<gene>
    <name evidence="3" type="ORF">RCL2_001426400</name>
</gene>
<dbReference type="GO" id="GO:0004527">
    <property type="term" value="F:exonuclease activity"/>
    <property type="evidence" value="ECO:0007669"/>
    <property type="project" value="UniProtKB-KW"/>
</dbReference>
<keyword evidence="3" id="KW-0378">Hydrolase</keyword>
<name>A0A8H3LK75_9GLOM</name>
<feature type="compositionally biased region" description="Polar residues" evidence="1">
    <location>
        <begin position="1"/>
        <end position="29"/>
    </location>
</feature>
<feature type="region of interest" description="Disordered" evidence="1">
    <location>
        <begin position="1"/>
        <end position="61"/>
    </location>
</feature>
<sequence length="393" mass="46074">MMNLDSNDTLIIDNSSHSLHNHDQNPSTSLRKRKNLNRTQKNQKNEKTEKRKKIKINNDSELHLTLPKDTNRHFFNPNFKNTGQFFNPFITFSNNKHETPSIGIATHNIRGNFRNKLPDIINTMINNNIHILHICETHETQAPHQESSKAHESFTIQKITEVQHTNTNMYKQLHFHIINNPIDDGSRKAGNAIIISDLFFKHIAKIHTIPERYIYVNLNFKHKHQINIFGFYLPTNSTTNRQNIYESITEVYKQHFNKKINTRTYNFVLGDFNDNDVIFDDHNTPIRQDGRSVIGYRKKFFELLKNQQYADVQKKLLTRPPNTYKNHYGAYRIDYIYANSLILDKINSTDVITNYCYTSDHDLVVAHILTNDLFTTEKTQNTSLSTTNIQTNK</sequence>
<accession>A0A8H3LK75</accession>